<organism evidence="1 2">
    <name type="scientific">Effrenium voratum</name>
    <dbReference type="NCBI Taxonomy" id="2562239"/>
    <lineage>
        <taxon>Eukaryota</taxon>
        <taxon>Sar</taxon>
        <taxon>Alveolata</taxon>
        <taxon>Dinophyceae</taxon>
        <taxon>Suessiales</taxon>
        <taxon>Symbiodiniaceae</taxon>
        <taxon>Effrenium</taxon>
    </lineage>
</organism>
<dbReference type="InterPro" id="IPR011990">
    <property type="entry name" value="TPR-like_helical_dom_sf"/>
</dbReference>
<gene>
    <name evidence="1" type="ORF">EVOR1521_LOCUS16078</name>
</gene>
<proteinExistence type="predicted"/>
<dbReference type="SUPFAM" id="SSF48452">
    <property type="entry name" value="TPR-like"/>
    <property type="match status" value="1"/>
</dbReference>
<protein>
    <submittedName>
        <fullName evidence="1">Uncharacterized protein</fullName>
    </submittedName>
</protein>
<reference evidence="1" key="1">
    <citation type="submission" date="2023-08" db="EMBL/GenBank/DDBJ databases">
        <authorList>
            <person name="Chen Y."/>
            <person name="Shah S."/>
            <person name="Dougan E. K."/>
            <person name="Thang M."/>
            <person name="Chan C."/>
        </authorList>
    </citation>
    <scope>NUCLEOTIDE SEQUENCE</scope>
</reference>
<keyword evidence="2" id="KW-1185">Reference proteome</keyword>
<dbReference type="Proteomes" id="UP001178507">
    <property type="component" value="Unassembled WGS sequence"/>
</dbReference>
<comment type="caution">
    <text evidence="1">The sequence shown here is derived from an EMBL/GenBank/DDBJ whole genome shotgun (WGS) entry which is preliminary data.</text>
</comment>
<evidence type="ECO:0000313" key="1">
    <source>
        <dbReference type="EMBL" id="CAJ1390754.1"/>
    </source>
</evidence>
<dbReference type="EMBL" id="CAUJNA010002135">
    <property type="protein sequence ID" value="CAJ1390754.1"/>
    <property type="molecule type" value="Genomic_DNA"/>
</dbReference>
<dbReference type="Gene3D" id="1.25.40.10">
    <property type="entry name" value="Tetratricopeptide repeat domain"/>
    <property type="match status" value="1"/>
</dbReference>
<accession>A0AA36MY12</accession>
<sequence length="79" mass="8773">MDSTSADPQNPIIWSNLGAAQMELWHLDAADEALFKAADLSQSNELVVHNVKELKQRAGTSQISSRALVDLWFGEEKTF</sequence>
<name>A0AA36MY12_9DINO</name>
<evidence type="ECO:0000313" key="2">
    <source>
        <dbReference type="Proteomes" id="UP001178507"/>
    </source>
</evidence>
<dbReference type="AlphaFoldDB" id="A0AA36MY12"/>